<sequence>MVDHVVDNDFVDLENIEPAGPSEPESAVSGEESEDLQDQEGSQSAAVQSVYENIWLLRDLTPEMDEIFAEHKYLTYRKPHEVRTCNLISRAPRRCYFVASKPVISGVALQLIASLRREIQITACEE</sequence>
<evidence type="ECO:0000313" key="1">
    <source>
        <dbReference type="EMBL" id="CAB4024958.1"/>
    </source>
</evidence>
<keyword evidence="2" id="KW-1185">Reference proteome</keyword>
<gene>
    <name evidence="1" type="ORF">PACLA_8A046629</name>
</gene>
<dbReference type="Proteomes" id="UP001152795">
    <property type="component" value="Unassembled WGS sequence"/>
</dbReference>
<accession>A0A7D9L7V5</accession>
<proteinExistence type="predicted"/>
<dbReference type="AlphaFoldDB" id="A0A7D9L7V5"/>
<feature type="non-terminal residue" evidence="1">
    <location>
        <position position="126"/>
    </location>
</feature>
<evidence type="ECO:0000313" key="2">
    <source>
        <dbReference type="Proteomes" id="UP001152795"/>
    </source>
</evidence>
<comment type="caution">
    <text evidence="1">The sequence shown here is derived from an EMBL/GenBank/DDBJ whole genome shotgun (WGS) entry which is preliminary data.</text>
</comment>
<dbReference type="EMBL" id="CACRXK020013328">
    <property type="protein sequence ID" value="CAB4024958.1"/>
    <property type="molecule type" value="Genomic_DNA"/>
</dbReference>
<organism evidence="1 2">
    <name type="scientific">Paramuricea clavata</name>
    <name type="common">Red gorgonian</name>
    <name type="synonym">Violescent sea-whip</name>
    <dbReference type="NCBI Taxonomy" id="317549"/>
    <lineage>
        <taxon>Eukaryota</taxon>
        <taxon>Metazoa</taxon>
        <taxon>Cnidaria</taxon>
        <taxon>Anthozoa</taxon>
        <taxon>Octocorallia</taxon>
        <taxon>Malacalcyonacea</taxon>
        <taxon>Plexauridae</taxon>
        <taxon>Paramuricea</taxon>
    </lineage>
</organism>
<protein>
    <submittedName>
        <fullName evidence="1">Uncharacterized protein</fullName>
    </submittedName>
</protein>
<reference evidence="1" key="1">
    <citation type="submission" date="2020-04" db="EMBL/GenBank/DDBJ databases">
        <authorList>
            <person name="Alioto T."/>
            <person name="Alioto T."/>
            <person name="Gomez Garrido J."/>
        </authorList>
    </citation>
    <scope>NUCLEOTIDE SEQUENCE</scope>
    <source>
        <strain evidence="1">A484AB</strain>
    </source>
</reference>
<name>A0A7D9L7V5_PARCT</name>